<organism evidence="1 2">
    <name type="scientific">Aliarcobacter butzleri L348</name>
    <dbReference type="NCBI Taxonomy" id="1447256"/>
    <lineage>
        <taxon>Bacteria</taxon>
        <taxon>Pseudomonadati</taxon>
        <taxon>Campylobacterota</taxon>
        <taxon>Epsilonproteobacteria</taxon>
        <taxon>Campylobacterales</taxon>
        <taxon>Arcobacteraceae</taxon>
        <taxon>Aliarcobacter</taxon>
    </lineage>
</organism>
<comment type="caution">
    <text evidence="1">The sequence shown here is derived from an EMBL/GenBank/DDBJ whole genome shotgun (WGS) entry which is preliminary data.</text>
</comment>
<proteinExistence type="predicted"/>
<dbReference type="PATRIC" id="fig|1447256.3.peg.1051"/>
<dbReference type="AlphaFoldDB" id="A0A0G9K8N3"/>
<evidence type="ECO:0000313" key="2">
    <source>
        <dbReference type="Proteomes" id="UP000035514"/>
    </source>
</evidence>
<sequence>MRFNQSKFAKEVGCSQQNISKLIKKGILEVGQDKKLDLEYSLQRLRDFNLLDEKNKLKKSRTTKEENIEEVESFLPFDSDTGYKTLADLTPEEKEQLEKEELESFKELEEKKKEAATKNINVGDNIDLKDFNYASAKAHREYYMGQIAELDYQIKLGDYVSKAEVEKTFFEASRKARDMLLSYPNKMASRIIGKKDIKEIETILLEEIRYILGNLSS</sequence>
<evidence type="ECO:0000313" key="1">
    <source>
        <dbReference type="EMBL" id="KLE00593.1"/>
    </source>
</evidence>
<reference evidence="1 2" key="1">
    <citation type="submission" date="2014-01" db="EMBL/GenBank/DDBJ databases">
        <title>Development of a Comparative Genomic Fingerprinting Assay for High Resolution Genotyping of Arcobacter butzleri.</title>
        <authorList>
            <person name="Webb A.L."/>
            <person name="Inglis G.D."/>
            <person name="Kruczkiewicz P."/>
            <person name="Selinger L.B."/>
            <person name="Taboada E.N."/>
        </authorList>
    </citation>
    <scope>NUCLEOTIDE SEQUENCE [LARGE SCALE GENOMIC DNA]</scope>
    <source>
        <strain evidence="1 2">L348</strain>
    </source>
</reference>
<name>A0A0G9K8N3_9BACT</name>
<accession>A0A0G9K8N3</accession>
<gene>
    <name evidence="1" type="ORF">AA20_05410</name>
</gene>
<dbReference type="EMBL" id="JAIQ01000083">
    <property type="protein sequence ID" value="KLE00593.1"/>
    <property type="molecule type" value="Genomic_DNA"/>
</dbReference>
<dbReference type="RefSeq" id="WP_046996601.1">
    <property type="nucleotide sequence ID" value="NZ_JAIQ01000083.1"/>
</dbReference>
<dbReference type="Proteomes" id="UP000035514">
    <property type="component" value="Unassembled WGS sequence"/>
</dbReference>
<protein>
    <submittedName>
        <fullName evidence="1">Uncharacterized protein</fullName>
    </submittedName>
</protein>